<dbReference type="OrthoDB" id="1274115at2759"/>
<dbReference type="SUPFAM" id="SSF51735">
    <property type="entry name" value="NAD(P)-binding Rossmann-fold domains"/>
    <property type="match status" value="1"/>
</dbReference>
<dbReference type="Gene3D" id="3.40.50.720">
    <property type="entry name" value="NAD(P)-binding Rossmann-like Domain"/>
    <property type="match status" value="1"/>
</dbReference>
<evidence type="ECO:0000256" key="1">
    <source>
        <dbReference type="ARBA" id="ARBA00006484"/>
    </source>
</evidence>
<keyword evidence="2" id="KW-0560">Oxidoreductase</keyword>
<dbReference type="PANTHER" id="PTHR43976">
    <property type="entry name" value="SHORT CHAIN DEHYDROGENASE"/>
    <property type="match status" value="1"/>
</dbReference>
<keyword evidence="5" id="KW-1185">Reference proteome</keyword>
<evidence type="ECO:0000256" key="3">
    <source>
        <dbReference type="RuleBase" id="RU000363"/>
    </source>
</evidence>
<gene>
    <name evidence="4" type="ORF">BJ875DRAFT_409072</name>
</gene>
<organism evidence="4 5">
    <name type="scientific">Amylocarpus encephaloides</name>
    <dbReference type="NCBI Taxonomy" id="45428"/>
    <lineage>
        <taxon>Eukaryota</taxon>
        <taxon>Fungi</taxon>
        <taxon>Dikarya</taxon>
        <taxon>Ascomycota</taxon>
        <taxon>Pezizomycotina</taxon>
        <taxon>Leotiomycetes</taxon>
        <taxon>Helotiales</taxon>
        <taxon>Helotiales incertae sedis</taxon>
        <taxon>Amylocarpus</taxon>
    </lineage>
</organism>
<protein>
    <submittedName>
        <fullName evidence="4">Uncharacterized protein</fullName>
    </submittedName>
</protein>
<dbReference type="CDD" id="cd05374">
    <property type="entry name" value="17beta-HSD-like_SDR_c"/>
    <property type="match status" value="1"/>
</dbReference>
<name>A0A9P8C1I1_9HELO</name>
<comment type="caution">
    <text evidence="4">The sequence shown here is derived from an EMBL/GenBank/DDBJ whole genome shotgun (WGS) entry which is preliminary data.</text>
</comment>
<dbReference type="EMBL" id="MU251681">
    <property type="protein sequence ID" value="KAG9230339.1"/>
    <property type="molecule type" value="Genomic_DNA"/>
</dbReference>
<sequence>MSQVWLITATSSGFGKEIALDALRKGDKVIATGRSLGKLSAVKDGGAEILELDVTSSLDNINKTVAEAHARYGKIDILVNSAGYVLEGAIEEINPKESYDQFNTNVFGALNVTRAVLPYMRAQRSGVIAMFGSLGGYHVGPAFGLYCATKAACSIISDSLRQELAPFGIQVTSIEPGYFRTGFLNPGARISGEVTIRDYEDTVVGETRVVLEKTDGKQLGDVKKGSAVVVDVLTKRGEVGKMGIPSRLVLGSDCQEAIRANVTETLRRADEWKSVSDSTDYPKE</sequence>
<dbReference type="AlphaFoldDB" id="A0A9P8C1I1"/>
<dbReference type="PRINTS" id="PR00080">
    <property type="entry name" value="SDRFAMILY"/>
</dbReference>
<proteinExistence type="inferred from homology"/>
<dbReference type="InterPro" id="IPR036291">
    <property type="entry name" value="NAD(P)-bd_dom_sf"/>
</dbReference>
<dbReference type="GO" id="GO:0016491">
    <property type="term" value="F:oxidoreductase activity"/>
    <property type="evidence" value="ECO:0007669"/>
    <property type="project" value="UniProtKB-KW"/>
</dbReference>
<evidence type="ECO:0000313" key="4">
    <source>
        <dbReference type="EMBL" id="KAG9230339.1"/>
    </source>
</evidence>
<dbReference type="PRINTS" id="PR00081">
    <property type="entry name" value="GDHRDH"/>
</dbReference>
<dbReference type="Proteomes" id="UP000824998">
    <property type="component" value="Unassembled WGS sequence"/>
</dbReference>
<comment type="similarity">
    <text evidence="1 3">Belongs to the short-chain dehydrogenases/reductases (SDR) family.</text>
</comment>
<evidence type="ECO:0000256" key="2">
    <source>
        <dbReference type="ARBA" id="ARBA00023002"/>
    </source>
</evidence>
<dbReference type="InterPro" id="IPR051911">
    <property type="entry name" value="SDR_oxidoreductase"/>
</dbReference>
<reference evidence="4" key="1">
    <citation type="journal article" date="2021" name="IMA Fungus">
        <title>Genomic characterization of three marine fungi, including Emericellopsis atlantica sp. nov. with signatures of a generalist lifestyle and marine biomass degradation.</title>
        <authorList>
            <person name="Hagestad O.C."/>
            <person name="Hou L."/>
            <person name="Andersen J.H."/>
            <person name="Hansen E.H."/>
            <person name="Altermark B."/>
            <person name="Li C."/>
            <person name="Kuhnert E."/>
            <person name="Cox R.J."/>
            <person name="Crous P.W."/>
            <person name="Spatafora J.W."/>
            <person name="Lail K."/>
            <person name="Amirebrahimi M."/>
            <person name="Lipzen A."/>
            <person name="Pangilinan J."/>
            <person name="Andreopoulos W."/>
            <person name="Hayes R.D."/>
            <person name="Ng V."/>
            <person name="Grigoriev I.V."/>
            <person name="Jackson S.A."/>
            <person name="Sutton T.D.S."/>
            <person name="Dobson A.D.W."/>
            <person name="Rama T."/>
        </authorList>
    </citation>
    <scope>NUCLEOTIDE SEQUENCE</scope>
    <source>
        <strain evidence="4">TRa018bII</strain>
    </source>
</reference>
<dbReference type="InterPro" id="IPR002347">
    <property type="entry name" value="SDR_fam"/>
</dbReference>
<evidence type="ECO:0000313" key="5">
    <source>
        <dbReference type="Proteomes" id="UP000824998"/>
    </source>
</evidence>
<dbReference type="Pfam" id="PF00106">
    <property type="entry name" value="adh_short"/>
    <property type="match status" value="1"/>
</dbReference>
<dbReference type="PANTHER" id="PTHR43976:SF16">
    <property type="entry name" value="SHORT-CHAIN DEHYDROGENASE_REDUCTASE FAMILY PROTEIN"/>
    <property type="match status" value="1"/>
</dbReference>
<accession>A0A9P8C1I1</accession>